<keyword evidence="2" id="KW-1185">Reference proteome</keyword>
<dbReference type="Proteomes" id="UP001162483">
    <property type="component" value="Unassembled WGS sequence"/>
</dbReference>
<evidence type="ECO:0000313" key="1">
    <source>
        <dbReference type="EMBL" id="CAI9557782.1"/>
    </source>
</evidence>
<name>A0ABN9CE11_9NEOB</name>
<protein>
    <submittedName>
        <fullName evidence="1">Uncharacterized protein</fullName>
    </submittedName>
</protein>
<proteinExistence type="predicted"/>
<comment type="caution">
    <text evidence="1">The sequence shown here is derived from an EMBL/GenBank/DDBJ whole genome shotgun (WGS) entry which is preliminary data.</text>
</comment>
<sequence length="49" mass="5653">MGDIERQLRWALICGIYVICQRTQCTGDRRAARSLSRACAVRMEGRHML</sequence>
<organism evidence="1 2">
    <name type="scientific">Staurois parvus</name>
    <dbReference type="NCBI Taxonomy" id="386267"/>
    <lineage>
        <taxon>Eukaryota</taxon>
        <taxon>Metazoa</taxon>
        <taxon>Chordata</taxon>
        <taxon>Craniata</taxon>
        <taxon>Vertebrata</taxon>
        <taxon>Euteleostomi</taxon>
        <taxon>Amphibia</taxon>
        <taxon>Batrachia</taxon>
        <taxon>Anura</taxon>
        <taxon>Neobatrachia</taxon>
        <taxon>Ranoidea</taxon>
        <taxon>Ranidae</taxon>
        <taxon>Staurois</taxon>
    </lineage>
</organism>
<dbReference type="EMBL" id="CATNWA010009291">
    <property type="protein sequence ID" value="CAI9557782.1"/>
    <property type="molecule type" value="Genomic_DNA"/>
</dbReference>
<reference evidence="1" key="1">
    <citation type="submission" date="2023-05" db="EMBL/GenBank/DDBJ databases">
        <authorList>
            <person name="Stuckert A."/>
        </authorList>
    </citation>
    <scope>NUCLEOTIDE SEQUENCE</scope>
</reference>
<accession>A0ABN9CE11</accession>
<feature type="non-terminal residue" evidence="1">
    <location>
        <position position="49"/>
    </location>
</feature>
<gene>
    <name evidence="1" type="ORF">SPARVUS_LOCUS4770794</name>
</gene>
<evidence type="ECO:0000313" key="2">
    <source>
        <dbReference type="Proteomes" id="UP001162483"/>
    </source>
</evidence>